<organism evidence="1 2">
    <name type="scientific">Streptomyces luteogriseus</name>
    <dbReference type="NCBI Taxonomy" id="68233"/>
    <lineage>
        <taxon>Bacteria</taxon>
        <taxon>Bacillati</taxon>
        <taxon>Actinomycetota</taxon>
        <taxon>Actinomycetes</taxon>
        <taxon>Kitasatosporales</taxon>
        <taxon>Streptomycetaceae</taxon>
        <taxon>Streptomyces</taxon>
    </lineage>
</organism>
<evidence type="ECO:0000313" key="1">
    <source>
        <dbReference type="EMBL" id="MBB4716924.1"/>
    </source>
</evidence>
<name>A0A7W7DVE4_9ACTN</name>
<comment type="caution">
    <text evidence="1">The sequence shown here is derived from an EMBL/GenBank/DDBJ whole genome shotgun (WGS) entry which is preliminary data.</text>
</comment>
<sequence>MASFCASGHGSLPLPRLPALEAAEVPVAVGAGIVVGGQVRLVDHGAQDVAVAEARVVGPAVADQVDMALLVDDSVAERAG</sequence>
<evidence type="ECO:0000313" key="2">
    <source>
        <dbReference type="Proteomes" id="UP000565089"/>
    </source>
</evidence>
<protein>
    <submittedName>
        <fullName evidence="1">Uncharacterized protein</fullName>
    </submittedName>
</protein>
<keyword evidence="2" id="KW-1185">Reference proteome</keyword>
<dbReference type="EMBL" id="JACHMS010000001">
    <property type="protein sequence ID" value="MBB4716924.1"/>
    <property type="molecule type" value="Genomic_DNA"/>
</dbReference>
<dbReference type="Proteomes" id="UP000565089">
    <property type="component" value="Unassembled WGS sequence"/>
</dbReference>
<accession>A0A7W7DVE4</accession>
<gene>
    <name evidence="1" type="ORF">BJ965_006806</name>
</gene>
<proteinExistence type="predicted"/>
<reference evidence="1 2" key="1">
    <citation type="submission" date="2020-08" db="EMBL/GenBank/DDBJ databases">
        <title>Sequencing the genomes of 1000 actinobacteria strains.</title>
        <authorList>
            <person name="Klenk H.-P."/>
        </authorList>
    </citation>
    <scope>NUCLEOTIDE SEQUENCE [LARGE SCALE GENOMIC DNA]</scope>
    <source>
        <strain evidence="1 2">DSM 40483</strain>
    </source>
</reference>
<dbReference type="AlphaFoldDB" id="A0A7W7DVE4"/>